<dbReference type="GO" id="GO:0016758">
    <property type="term" value="F:hexosyltransferase activity"/>
    <property type="evidence" value="ECO:0007669"/>
    <property type="project" value="TreeGrafter"/>
</dbReference>
<name>A0A7K1TFT3_9BACT</name>
<dbReference type="InterPro" id="IPR028098">
    <property type="entry name" value="Glyco_trans_4-like_N"/>
</dbReference>
<dbReference type="InterPro" id="IPR001296">
    <property type="entry name" value="Glyco_trans_1"/>
</dbReference>
<feature type="domain" description="Glycosyl transferase family 1" evidence="1">
    <location>
        <begin position="214"/>
        <end position="382"/>
    </location>
</feature>
<dbReference type="Pfam" id="PF00534">
    <property type="entry name" value="Glycos_transf_1"/>
    <property type="match status" value="1"/>
</dbReference>
<dbReference type="AlphaFoldDB" id="A0A7K1TFT3"/>
<sequence length="409" mass="46408">MKLLVSSMTFAPDHSGIALYATDFAAYAAEQGHEVTVVTGFSWYPKWAKRPEDKRKLFRTDAYKGIKVLRGYLYVPKNVTTVTRMIQEISFILFASINFLRAGKQDAIVVFTTPINLGVIGVLFKKLWNSKLIINVQDLQLDAAKSLGMLGKLPIIDVMNGVEKYSYKKSSLVTSISTAMVELIHRKDIDSTSTYLWPNWINVAEANSQGTKGKFRAQFPKYADKIIIGYAGNIGIKQGLSVLVDLSEKFKQRDDIVFLIIGQGGDVENLKKYAQLKQTTNLDFIDFLSQEDYFNFLSDVDIVFISQKKDSGDVYFPSKLLGIMAKEKLIFVSADVDSEIYKVITHNKLGVSSDFGDINRMEQQLTDYLQHPSNFELYKTNAYNYVQQFDREYVLHNVLKQMEQLALTS</sequence>
<organism evidence="3 4">
    <name type="scientific">Hymenobacter ginkgonis</name>
    <dbReference type="NCBI Taxonomy" id="2682976"/>
    <lineage>
        <taxon>Bacteria</taxon>
        <taxon>Pseudomonadati</taxon>
        <taxon>Bacteroidota</taxon>
        <taxon>Cytophagia</taxon>
        <taxon>Cytophagales</taxon>
        <taxon>Hymenobacteraceae</taxon>
        <taxon>Hymenobacter</taxon>
    </lineage>
</organism>
<gene>
    <name evidence="3" type="ORF">GO988_13010</name>
</gene>
<dbReference type="PANTHER" id="PTHR45947">
    <property type="entry name" value="SULFOQUINOVOSYL TRANSFERASE SQD2"/>
    <property type="match status" value="1"/>
</dbReference>
<dbReference type="CDD" id="cd03794">
    <property type="entry name" value="GT4_WbuB-like"/>
    <property type="match status" value="1"/>
</dbReference>
<evidence type="ECO:0000313" key="4">
    <source>
        <dbReference type="Proteomes" id="UP000441336"/>
    </source>
</evidence>
<dbReference type="Proteomes" id="UP000441336">
    <property type="component" value="Unassembled WGS sequence"/>
</dbReference>
<reference evidence="3 4" key="1">
    <citation type="submission" date="2019-12" db="EMBL/GenBank/DDBJ databases">
        <title>Hymenobacter sp. HMF4947 Genome sequencing and assembly.</title>
        <authorList>
            <person name="Kang H."/>
            <person name="Cha I."/>
            <person name="Kim H."/>
            <person name="Joh K."/>
        </authorList>
    </citation>
    <scope>NUCLEOTIDE SEQUENCE [LARGE SCALE GENOMIC DNA]</scope>
    <source>
        <strain evidence="3 4">HMF4947</strain>
    </source>
</reference>
<comment type="caution">
    <text evidence="3">The sequence shown here is derived from an EMBL/GenBank/DDBJ whole genome shotgun (WGS) entry which is preliminary data.</text>
</comment>
<dbReference type="Pfam" id="PF13579">
    <property type="entry name" value="Glyco_trans_4_4"/>
    <property type="match status" value="1"/>
</dbReference>
<proteinExistence type="predicted"/>
<dbReference type="PANTHER" id="PTHR45947:SF3">
    <property type="entry name" value="SULFOQUINOVOSYL TRANSFERASE SQD2"/>
    <property type="match status" value="1"/>
</dbReference>
<evidence type="ECO:0000259" key="2">
    <source>
        <dbReference type="Pfam" id="PF13579"/>
    </source>
</evidence>
<dbReference type="InterPro" id="IPR050194">
    <property type="entry name" value="Glycosyltransferase_grp1"/>
</dbReference>
<accession>A0A7K1TFT3</accession>
<dbReference type="EMBL" id="WQKZ01000003">
    <property type="protein sequence ID" value="MVN77248.1"/>
    <property type="molecule type" value="Genomic_DNA"/>
</dbReference>
<keyword evidence="3" id="KW-0808">Transferase</keyword>
<protein>
    <submittedName>
        <fullName evidence="3">Glycosyltransferase</fullName>
    </submittedName>
</protein>
<dbReference type="SUPFAM" id="SSF53756">
    <property type="entry name" value="UDP-Glycosyltransferase/glycogen phosphorylase"/>
    <property type="match status" value="1"/>
</dbReference>
<dbReference type="Gene3D" id="3.40.50.2000">
    <property type="entry name" value="Glycogen Phosphorylase B"/>
    <property type="match status" value="2"/>
</dbReference>
<feature type="domain" description="Glycosyltransferase subfamily 4-like N-terminal" evidence="2">
    <location>
        <begin position="15"/>
        <end position="200"/>
    </location>
</feature>
<keyword evidence="4" id="KW-1185">Reference proteome</keyword>
<evidence type="ECO:0000259" key="1">
    <source>
        <dbReference type="Pfam" id="PF00534"/>
    </source>
</evidence>
<evidence type="ECO:0000313" key="3">
    <source>
        <dbReference type="EMBL" id="MVN77248.1"/>
    </source>
</evidence>